<evidence type="ECO:0000313" key="3">
    <source>
        <dbReference type="Proteomes" id="UP000010816"/>
    </source>
</evidence>
<gene>
    <name evidence="2" type="ORF">Thimo_3183</name>
</gene>
<accession>L0GYK9</accession>
<dbReference type="Pfam" id="PF01497">
    <property type="entry name" value="Peripla_BP_2"/>
    <property type="match status" value="1"/>
</dbReference>
<dbReference type="InterPro" id="IPR050902">
    <property type="entry name" value="ABC_Transporter_SBP"/>
</dbReference>
<dbReference type="AlphaFoldDB" id="L0GYK9"/>
<dbReference type="EMBL" id="CP003051">
    <property type="protein sequence ID" value="AGA91863.1"/>
    <property type="molecule type" value="Genomic_DNA"/>
</dbReference>
<dbReference type="InterPro" id="IPR002491">
    <property type="entry name" value="ABC_transptr_periplasmic_BD"/>
</dbReference>
<dbReference type="RefSeq" id="WP_015281991.1">
    <property type="nucleotide sequence ID" value="NC_019940.1"/>
</dbReference>
<dbReference type="PROSITE" id="PS50983">
    <property type="entry name" value="FE_B12_PBP"/>
    <property type="match status" value="1"/>
</dbReference>
<dbReference type="STRING" id="765912.Thimo_3183"/>
<dbReference type="Proteomes" id="UP000010816">
    <property type="component" value="Chromosome"/>
</dbReference>
<keyword evidence="3" id="KW-1185">Reference proteome</keyword>
<dbReference type="eggNOG" id="COG0614">
    <property type="taxonomic scope" value="Bacteria"/>
</dbReference>
<proteinExistence type="predicted"/>
<dbReference type="Gene3D" id="3.40.50.1980">
    <property type="entry name" value="Nitrogenase molybdenum iron protein domain"/>
    <property type="match status" value="2"/>
</dbReference>
<sequence length="352" mass="38481">MPITERFRPKILPSLLGTLLGGLLVLATSAQARELVDMKGRTVAVPDQVDKVLTTAPPTMPLVYVLDPARLTAMNFAVKAQDVPYFSPLVQDLPVIGRYLGDGPLPQREAVLAAGPELGIAWDNRFVDADGVEKTFVELGIPGLYVRVEHLADYPEALALVGRAIGREARAAELGAYIEEAIAEVTRAVADVPPGERPRVYFAEGPNGLISECAGAFHAEAIVLAGGENVLVCEQKALCGLESVTLDQVRALDPDLILIQSPKFYAAIQQDPAWADLQAVREGRFYQVPTTPFNWMGRPPSFMRALAIQWLANRFYPERFPWDREAETRTFYQLFLGVEPSDAQLAEVLAGS</sequence>
<dbReference type="HOGENOM" id="CLU_038034_13_1_6"/>
<dbReference type="SUPFAM" id="SSF53807">
    <property type="entry name" value="Helical backbone' metal receptor"/>
    <property type="match status" value="1"/>
</dbReference>
<dbReference type="Gene3D" id="1.20.58.2180">
    <property type="match status" value="1"/>
</dbReference>
<evidence type="ECO:0000313" key="2">
    <source>
        <dbReference type="EMBL" id="AGA91863.1"/>
    </source>
</evidence>
<dbReference type="OrthoDB" id="9775594at2"/>
<reference evidence="2 3" key="1">
    <citation type="submission" date="2011-09" db="EMBL/GenBank/DDBJ databases">
        <title>Complete sequence of chromosome of Thioflavicoccus mobilis 8321.</title>
        <authorList>
            <consortium name="US DOE Joint Genome Institute"/>
            <person name="Lucas S."/>
            <person name="Han J."/>
            <person name="Lapidus A."/>
            <person name="Cheng J.-F."/>
            <person name="Goodwin L."/>
            <person name="Pitluck S."/>
            <person name="Peters L."/>
            <person name="Ovchinnikova G."/>
            <person name="Lu M."/>
            <person name="Detter J.C."/>
            <person name="Han C."/>
            <person name="Tapia R."/>
            <person name="Land M."/>
            <person name="Hauser L."/>
            <person name="Kyrpides N."/>
            <person name="Ivanova N."/>
            <person name="Pagani I."/>
            <person name="Vogl K."/>
            <person name="Liu Z."/>
            <person name="Imhoff J."/>
            <person name="Thiel V."/>
            <person name="Frigaard N.-U."/>
            <person name="Bryant D."/>
            <person name="Woyke T."/>
        </authorList>
    </citation>
    <scope>NUCLEOTIDE SEQUENCE [LARGE SCALE GENOMIC DNA]</scope>
    <source>
        <strain evidence="2 3">8321</strain>
    </source>
</reference>
<evidence type="ECO:0000259" key="1">
    <source>
        <dbReference type="PROSITE" id="PS50983"/>
    </source>
</evidence>
<organism evidence="2 3">
    <name type="scientific">Thioflavicoccus mobilis 8321</name>
    <dbReference type="NCBI Taxonomy" id="765912"/>
    <lineage>
        <taxon>Bacteria</taxon>
        <taxon>Pseudomonadati</taxon>
        <taxon>Pseudomonadota</taxon>
        <taxon>Gammaproteobacteria</taxon>
        <taxon>Chromatiales</taxon>
        <taxon>Chromatiaceae</taxon>
        <taxon>Thioflavicoccus</taxon>
    </lineage>
</organism>
<dbReference type="PATRIC" id="fig|765912.4.peg.3112"/>
<protein>
    <submittedName>
        <fullName evidence="2">ABC-type Fe3+-hydroxamate transport system, periplasmic component</fullName>
    </submittedName>
</protein>
<dbReference type="PANTHER" id="PTHR30535:SF34">
    <property type="entry name" value="MOLYBDATE-BINDING PROTEIN MOLA"/>
    <property type="match status" value="1"/>
</dbReference>
<dbReference type="KEGG" id="tmb:Thimo_3183"/>
<dbReference type="PANTHER" id="PTHR30535">
    <property type="entry name" value="VITAMIN B12-BINDING PROTEIN"/>
    <property type="match status" value="1"/>
</dbReference>
<name>L0GYK9_9GAMM</name>
<feature type="domain" description="Fe/B12 periplasmic-binding" evidence="1">
    <location>
        <begin position="51"/>
        <end position="319"/>
    </location>
</feature>